<gene>
    <name evidence="14" type="primary">fabG_3</name>
    <name evidence="14" type="ORF">NCTC10660_00982</name>
</gene>
<comment type="similarity">
    <text evidence="2 12">Belongs to the short-chain dehydrogenases/reductases (SDR) family.</text>
</comment>
<dbReference type="Proteomes" id="UP000254927">
    <property type="component" value="Unassembled WGS sequence"/>
</dbReference>
<keyword evidence="8 12" id="KW-0443">Lipid metabolism</keyword>
<dbReference type="GO" id="GO:0030497">
    <property type="term" value="P:fatty acid elongation"/>
    <property type="evidence" value="ECO:0007669"/>
    <property type="project" value="UniProtKB-ARBA"/>
</dbReference>
<dbReference type="GO" id="GO:0004316">
    <property type="term" value="F:3-oxoacyl-[acyl-carrier-protein] reductase (NADPH) activity"/>
    <property type="evidence" value="ECO:0007669"/>
    <property type="project" value="UniProtKB-UniRule"/>
</dbReference>
<sequence>MSSQDLSGKIALVTGASRGIGAAIADTLAQAGATVVGTATSDSGAAAIGERLAQWNGQGKALNAAEADGIENLIADIEKEFGKLDILVNNAGITRDNLLMRMKEEEWDEIMQVNLKSVFRASKAVLRGMMKQRSGRIINITSVVGAMGNAGQANYAAAKAGLMGFAKSMAREVGSRGITVNCVAPGFIDTDMTRALPEEVRKTFEAQTALGRFGDAQDIADAVLFLASDQAKYITGQTLHVNGGMLMP</sequence>
<evidence type="ECO:0000313" key="14">
    <source>
        <dbReference type="EMBL" id="STZ67499.1"/>
    </source>
</evidence>
<evidence type="ECO:0000256" key="6">
    <source>
        <dbReference type="ARBA" id="ARBA00022857"/>
    </source>
</evidence>
<evidence type="ECO:0000256" key="4">
    <source>
        <dbReference type="ARBA" id="ARBA00022516"/>
    </source>
</evidence>
<dbReference type="Pfam" id="PF13561">
    <property type="entry name" value="adh_short_C2"/>
    <property type="match status" value="1"/>
</dbReference>
<dbReference type="NCBIfam" id="NF009466">
    <property type="entry name" value="PRK12826.1-2"/>
    <property type="match status" value="1"/>
</dbReference>
<comment type="catalytic activity">
    <reaction evidence="12">
        <text>a (3R)-hydroxyacyl-[ACP] + NADP(+) = a 3-oxoacyl-[ACP] + NADPH + H(+)</text>
        <dbReference type="Rhea" id="RHEA:17397"/>
        <dbReference type="Rhea" id="RHEA-COMP:9916"/>
        <dbReference type="Rhea" id="RHEA-COMP:9945"/>
        <dbReference type="ChEBI" id="CHEBI:15378"/>
        <dbReference type="ChEBI" id="CHEBI:57783"/>
        <dbReference type="ChEBI" id="CHEBI:58349"/>
        <dbReference type="ChEBI" id="CHEBI:78776"/>
        <dbReference type="ChEBI" id="CHEBI:78827"/>
        <dbReference type="EC" id="1.1.1.100"/>
    </reaction>
</comment>
<dbReference type="PANTHER" id="PTHR42879:SF2">
    <property type="entry name" value="3-OXOACYL-[ACYL-CARRIER-PROTEIN] REDUCTASE FABG"/>
    <property type="match status" value="1"/>
</dbReference>
<feature type="binding site" evidence="11">
    <location>
        <begin position="15"/>
        <end position="18"/>
    </location>
    <ligand>
        <name>NADP(+)</name>
        <dbReference type="ChEBI" id="CHEBI:58349"/>
    </ligand>
</feature>
<keyword evidence="6 11" id="KW-0521">NADP</keyword>
<dbReference type="PANTHER" id="PTHR42879">
    <property type="entry name" value="3-OXOACYL-(ACYL-CARRIER-PROTEIN) REDUCTASE"/>
    <property type="match status" value="1"/>
</dbReference>
<comment type="function">
    <text evidence="12">Catalyzes the NADPH-dependent reduction of beta-ketoacyl-ACP substrates to beta-hydroxyacyl-ACP products, the first reductive step in the elongation cycle of fatty acid biosynthesis.</text>
</comment>
<dbReference type="AlphaFoldDB" id="A0A378TWX0"/>
<evidence type="ECO:0000256" key="11">
    <source>
        <dbReference type="PIRSR" id="PIRSR611284-2"/>
    </source>
</evidence>
<dbReference type="PRINTS" id="PR00080">
    <property type="entry name" value="SDRFAMILY"/>
</dbReference>
<reference evidence="14 15" key="1">
    <citation type="submission" date="2018-06" db="EMBL/GenBank/DDBJ databases">
        <authorList>
            <consortium name="Pathogen Informatics"/>
            <person name="Doyle S."/>
        </authorList>
    </citation>
    <scope>NUCLEOTIDE SEQUENCE [LARGE SCALE GENOMIC DNA]</scope>
    <source>
        <strain evidence="14 15">NCTC10660</strain>
    </source>
</reference>
<evidence type="ECO:0000256" key="2">
    <source>
        <dbReference type="ARBA" id="ARBA00006484"/>
    </source>
</evidence>
<organism evidence="14 15">
    <name type="scientific">Neisseria elongata</name>
    <dbReference type="NCBI Taxonomy" id="495"/>
    <lineage>
        <taxon>Bacteria</taxon>
        <taxon>Pseudomonadati</taxon>
        <taxon>Pseudomonadota</taxon>
        <taxon>Betaproteobacteria</taxon>
        <taxon>Neisseriales</taxon>
        <taxon>Neisseriaceae</taxon>
        <taxon>Neisseria</taxon>
    </lineage>
</organism>
<dbReference type="RefSeq" id="WP_074897586.1">
    <property type="nucleotide sequence ID" value="NZ_CP031252.1"/>
</dbReference>
<dbReference type="GeneID" id="93351976"/>
<dbReference type="FunFam" id="3.40.50.720:FF:000037">
    <property type="entry name" value="3-oxoacyl-[acyl-carrier-protein] reductase FabG"/>
    <property type="match status" value="1"/>
</dbReference>
<evidence type="ECO:0000256" key="8">
    <source>
        <dbReference type="ARBA" id="ARBA00023098"/>
    </source>
</evidence>
<dbReference type="InterPro" id="IPR020904">
    <property type="entry name" value="Sc_DH/Rdtase_CS"/>
</dbReference>
<feature type="binding site" evidence="11">
    <location>
        <position position="90"/>
    </location>
    <ligand>
        <name>NADP(+)</name>
        <dbReference type="ChEBI" id="CHEBI:58349"/>
    </ligand>
</feature>
<evidence type="ECO:0000256" key="10">
    <source>
        <dbReference type="PIRSR" id="PIRSR611284-1"/>
    </source>
</evidence>
<feature type="domain" description="Ketoreductase" evidence="13">
    <location>
        <begin position="9"/>
        <end position="186"/>
    </location>
</feature>
<dbReference type="NCBIfam" id="NF005559">
    <property type="entry name" value="PRK07231.1"/>
    <property type="match status" value="1"/>
</dbReference>
<dbReference type="InterPro" id="IPR002347">
    <property type="entry name" value="SDR_fam"/>
</dbReference>
<evidence type="ECO:0000313" key="15">
    <source>
        <dbReference type="Proteomes" id="UP000254927"/>
    </source>
</evidence>
<accession>A0A378TWX0</accession>
<dbReference type="InterPro" id="IPR036291">
    <property type="entry name" value="NAD(P)-bd_dom_sf"/>
</dbReference>
<feature type="active site" description="Proton acceptor" evidence="10">
    <location>
        <position position="155"/>
    </location>
</feature>
<evidence type="ECO:0000256" key="3">
    <source>
        <dbReference type="ARBA" id="ARBA00012948"/>
    </source>
</evidence>
<evidence type="ECO:0000256" key="12">
    <source>
        <dbReference type="RuleBase" id="RU366074"/>
    </source>
</evidence>
<evidence type="ECO:0000256" key="9">
    <source>
        <dbReference type="ARBA" id="ARBA00023160"/>
    </source>
</evidence>
<name>A0A378TWX0_NEIEL</name>
<dbReference type="PROSITE" id="PS00061">
    <property type="entry name" value="ADH_SHORT"/>
    <property type="match status" value="1"/>
</dbReference>
<dbReference type="SMART" id="SM00822">
    <property type="entry name" value="PKS_KR"/>
    <property type="match status" value="1"/>
</dbReference>
<dbReference type="UniPathway" id="UPA00094"/>
<keyword evidence="7 12" id="KW-0560">Oxidoreductase</keyword>
<evidence type="ECO:0000256" key="5">
    <source>
        <dbReference type="ARBA" id="ARBA00022832"/>
    </source>
</evidence>
<dbReference type="InterPro" id="IPR050259">
    <property type="entry name" value="SDR"/>
</dbReference>
<dbReference type="InterPro" id="IPR011284">
    <property type="entry name" value="3oxo_ACP_reduc"/>
</dbReference>
<comment type="subunit">
    <text evidence="12">Homotetramer.</text>
</comment>
<evidence type="ECO:0000256" key="7">
    <source>
        <dbReference type="ARBA" id="ARBA00023002"/>
    </source>
</evidence>
<dbReference type="CDD" id="cd05333">
    <property type="entry name" value="BKR_SDR_c"/>
    <property type="match status" value="1"/>
</dbReference>
<proteinExistence type="inferred from homology"/>
<comment type="pathway">
    <text evidence="1 12">Lipid metabolism; fatty acid biosynthesis.</text>
</comment>
<dbReference type="InterPro" id="IPR057326">
    <property type="entry name" value="KR_dom"/>
</dbReference>
<keyword evidence="4 12" id="KW-0444">Lipid biosynthesis</keyword>
<evidence type="ECO:0000256" key="1">
    <source>
        <dbReference type="ARBA" id="ARBA00005194"/>
    </source>
</evidence>
<dbReference type="SUPFAM" id="SSF51735">
    <property type="entry name" value="NAD(P)-binding Rossmann-fold domains"/>
    <property type="match status" value="1"/>
</dbReference>
<protein>
    <recommendedName>
        <fullName evidence="3 12">3-oxoacyl-[acyl-carrier-protein] reductase</fullName>
        <ecNumber evidence="3 12">1.1.1.100</ecNumber>
    </recommendedName>
</protein>
<dbReference type="EC" id="1.1.1.100" evidence="3 12"/>
<evidence type="ECO:0000259" key="13">
    <source>
        <dbReference type="SMART" id="SM00822"/>
    </source>
</evidence>
<feature type="binding site" evidence="11">
    <location>
        <position position="188"/>
    </location>
    <ligand>
        <name>NADP(+)</name>
        <dbReference type="ChEBI" id="CHEBI:58349"/>
    </ligand>
</feature>
<dbReference type="GO" id="GO:0051287">
    <property type="term" value="F:NAD binding"/>
    <property type="evidence" value="ECO:0007669"/>
    <property type="project" value="UniProtKB-UniRule"/>
</dbReference>
<feature type="binding site" evidence="11">
    <location>
        <position position="40"/>
    </location>
    <ligand>
        <name>NADP(+)</name>
        <dbReference type="ChEBI" id="CHEBI:58349"/>
    </ligand>
</feature>
<dbReference type="PRINTS" id="PR00081">
    <property type="entry name" value="GDHRDH"/>
</dbReference>
<dbReference type="Gene3D" id="3.40.50.720">
    <property type="entry name" value="NAD(P)-binding Rossmann-like Domain"/>
    <property type="match status" value="1"/>
</dbReference>
<dbReference type="NCBIfam" id="TIGR01830">
    <property type="entry name" value="3oxo_ACP_reduc"/>
    <property type="match status" value="1"/>
</dbReference>
<feature type="binding site" evidence="11">
    <location>
        <begin position="155"/>
        <end position="159"/>
    </location>
    <ligand>
        <name>NADP(+)</name>
        <dbReference type="ChEBI" id="CHEBI:58349"/>
    </ligand>
</feature>
<keyword evidence="5 12" id="KW-0276">Fatty acid metabolism</keyword>
<dbReference type="EMBL" id="UGQW01000002">
    <property type="protein sequence ID" value="STZ67499.1"/>
    <property type="molecule type" value="Genomic_DNA"/>
</dbReference>
<dbReference type="NCBIfam" id="NF004197">
    <property type="entry name" value="PRK05653.1-1"/>
    <property type="match status" value="1"/>
</dbReference>
<keyword evidence="9 12" id="KW-0275">Fatty acid biosynthesis</keyword>